<dbReference type="OrthoDB" id="5485507at2"/>
<dbReference type="InterPro" id="IPR002078">
    <property type="entry name" value="Sigma_54_int"/>
</dbReference>
<dbReference type="InterPro" id="IPR025944">
    <property type="entry name" value="Sigma_54_int_dom_CS"/>
</dbReference>
<dbReference type="Gene3D" id="1.10.10.60">
    <property type="entry name" value="Homeodomain-like"/>
    <property type="match status" value="1"/>
</dbReference>
<evidence type="ECO:0000259" key="7">
    <source>
        <dbReference type="PROSITE" id="PS50045"/>
    </source>
</evidence>
<keyword evidence="4" id="KW-0238">DNA-binding</keyword>
<dbReference type="InterPro" id="IPR008984">
    <property type="entry name" value="SMAD_FHA_dom_sf"/>
</dbReference>
<dbReference type="FunFam" id="3.40.50.300:FF:000006">
    <property type="entry name" value="DNA-binding transcriptional regulator NtrC"/>
    <property type="match status" value="1"/>
</dbReference>
<dbReference type="Gene3D" id="1.10.8.60">
    <property type="match status" value="1"/>
</dbReference>
<dbReference type="InterPro" id="IPR000253">
    <property type="entry name" value="FHA_dom"/>
</dbReference>
<dbReference type="SMART" id="SM00240">
    <property type="entry name" value="FHA"/>
    <property type="match status" value="1"/>
</dbReference>
<dbReference type="eggNOG" id="COG1716">
    <property type="taxonomic scope" value="Bacteria"/>
</dbReference>
<feature type="domain" description="FHA" evidence="6">
    <location>
        <begin position="50"/>
        <end position="99"/>
    </location>
</feature>
<dbReference type="GO" id="GO:0005524">
    <property type="term" value="F:ATP binding"/>
    <property type="evidence" value="ECO:0007669"/>
    <property type="project" value="UniProtKB-KW"/>
</dbReference>
<feature type="domain" description="Sigma-54 factor interaction" evidence="7">
    <location>
        <begin position="139"/>
        <end position="367"/>
    </location>
</feature>
<organism evidence="8 9">
    <name type="scientific">Haliangium ochraceum (strain DSM 14365 / JCM 11303 / SMP-2)</name>
    <dbReference type="NCBI Taxonomy" id="502025"/>
    <lineage>
        <taxon>Bacteria</taxon>
        <taxon>Pseudomonadati</taxon>
        <taxon>Myxococcota</taxon>
        <taxon>Polyangia</taxon>
        <taxon>Haliangiales</taxon>
        <taxon>Kofleriaceae</taxon>
        <taxon>Haliangium</taxon>
    </lineage>
</organism>
<dbReference type="InterPro" id="IPR058031">
    <property type="entry name" value="AAA_lid_NorR"/>
</dbReference>
<sequence>MSDTSQGPHSTAALTETAAPPLAPSVRGFQIDVEEGPSAGLHWESSEGGCSIGSHPACDVSLEDRTVSRFHCEIAMTSAGPLVRDLDSRNGTLVDGTRVLSAYLRGDSRVHVGRSVLRFRFLGRRHRVALSTRERFGLMVGTGAAMRATFALLEKAAAREVKVLLEGETGTGKSMAARSLHLESARKERVFLSLNCGAVPANLLESELFGHVKSAFTGATDRAGLFEAADGGTLFLDEIGEMPLDLQVKLLTVLDEGAVRRIGENRTRAVDVRVLAATNRDLRTEVNAGRFREDLYYRLAVLRVRLPALRERPEDLPALARAILSDLAGEQEDVDALLGEELLEALRRAAWPGNIRELRNYLEQYMVFEDLPPLEQGAGAAATGDIAVDASQPFAAARKRVLAEFERLYVRDLMQRSQGKISQAAESAGIDRTYLYRLRQRYGL</sequence>
<dbReference type="Pfam" id="PF00158">
    <property type="entry name" value="Sigma54_activat"/>
    <property type="match status" value="1"/>
</dbReference>
<evidence type="ECO:0000313" key="8">
    <source>
        <dbReference type="EMBL" id="ACY16859.1"/>
    </source>
</evidence>
<dbReference type="GO" id="GO:0006355">
    <property type="term" value="P:regulation of DNA-templated transcription"/>
    <property type="evidence" value="ECO:0007669"/>
    <property type="project" value="InterPro"/>
</dbReference>
<keyword evidence="9" id="KW-1185">Reference proteome</keyword>
<dbReference type="KEGG" id="hoh:Hoch_4365"/>
<dbReference type="SUPFAM" id="SSF49879">
    <property type="entry name" value="SMAD/FHA domain"/>
    <property type="match status" value="1"/>
</dbReference>
<keyword evidence="5" id="KW-0804">Transcription</keyword>
<proteinExistence type="predicted"/>
<dbReference type="CDD" id="cd00060">
    <property type="entry name" value="FHA"/>
    <property type="match status" value="1"/>
</dbReference>
<name>D0LMF3_HALO1</name>
<evidence type="ECO:0000256" key="5">
    <source>
        <dbReference type="ARBA" id="ARBA00023163"/>
    </source>
</evidence>
<dbReference type="SUPFAM" id="SSF46689">
    <property type="entry name" value="Homeodomain-like"/>
    <property type="match status" value="1"/>
</dbReference>
<dbReference type="Pfam" id="PF25601">
    <property type="entry name" value="AAA_lid_14"/>
    <property type="match status" value="1"/>
</dbReference>
<accession>D0LMF3</accession>
<dbReference type="STRING" id="502025.Hoch_4365"/>
<dbReference type="PROSITE" id="PS50045">
    <property type="entry name" value="SIGMA54_INTERACT_4"/>
    <property type="match status" value="1"/>
</dbReference>
<keyword evidence="3" id="KW-0805">Transcription regulation</keyword>
<evidence type="ECO:0000256" key="2">
    <source>
        <dbReference type="ARBA" id="ARBA00022840"/>
    </source>
</evidence>
<protein>
    <submittedName>
        <fullName evidence="8">Sigma54 specific transcriptional regulator, Fis family</fullName>
    </submittedName>
</protein>
<keyword evidence="2" id="KW-0067">ATP-binding</keyword>
<dbReference type="RefSeq" id="WP_012829457.1">
    <property type="nucleotide sequence ID" value="NC_013440.1"/>
</dbReference>
<dbReference type="Proteomes" id="UP000001880">
    <property type="component" value="Chromosome"/>
</dbReference>
<dbReference type="Pfam" id="PF00498">
    <property type="entry name" value="FHA"/>
    <property type="match status" value="1"/>
</dbReference>
<evidence type="ECO:0000313" key="9">
    <source>
        <dbReference type="Proteomes" id="UP000001880"/>
    </source>
</evidence>
<dbReference type="InterPro" id="IPR025943">
    <property type="entry name" value="Sigma_54_int_dom_ATP-bd_2"/>
</dbReference>
<dbReference type="SUPFAM" id="SSF52540">
    <property type="entry name" value="P-loop containing nucleoside triphosphate hydrolases"/>
    <property type="match status" value="1"/>
</dbReference>
<evidence type="ECO:0000256" key="3">
    <source>
        <dbReference type="ARBA" id="ARBA00023015"/>
    </source>
</evidence>
<gene>
    <name evidence="8" type="ordered locus">Hoch_4365</name>
</gene>
<dbReference type="SMART" id="SM00382">
    <property type="entry name" value="AAA"/>
    <property type="match status" value="1"/>
</dbReference>
<dbReference type="CDD" id="cd00009">
    <property type="entry name" value="AAA"/>
    <property type="match status" value="1"/>
</dbReference>
<dbReference type="AlphaFoldDB" id="D0LMF3"/>
<dbReference type="eggNOG" id="COG3829">
    <property type="taxonomic scope" value="Bacteria"/>
</dbReference>
<keyword evidence="1" id="KW-0547">Nucleotide-binding</keyword>
<dbReference type="InterPro" id="IPR027417">
    <property type="entry name" value="P-loop_NTPase"/>
</dbReference>
<dbReference type="HOGENOM" id="CLU_000445_119_3_7"/>
<dbReference type="Gene3D" id="3.40.50.300">
    <property type="entry name" value="P-loop containing nucleotide triphosphate hydrolases"/>
    <property type="match status" value="1"/>
</dbReference>
<dbReference type="EMBL" id="CP001804">
    <property type="protein sequence ID" value="ACY16859.1"/>
    <property type="molecule type" value="Genomic_DNA"/>
</dbReference>
<dbReference type="GO" id="GO:0003677">
    <property type="term" value="F:DNA binding"/>
    <property type="evidence" value="ECO:0007669"/>
    <property type="project" value="UniProtKB-KW"/>
</dbReference>
<dbReference type="InterPro" id="IPR003593">
    <property type="entry name" value="AAA+_ATPase"/>
</dbReference>
<dbReference type="PROSITE" id="PS50006">
    <property type="entry name" value="FHA_DOMAIN"/>
    <property type="match status" value="1"/>
</dbReference>
<dbReference type="PROSITE" id="PS00676">
    <property type="entry name" value="SIGMA54_INTERACT_2"/>
    <property type="match status" value="1"/>
</dbReference>
<dbReference type="PANTHER" id="PTHR32071">
    <property type="entry name" value="TRANSCRIPTIONAL REGULATORY PROTEIN"/>
    <property type="match status" value="1"/>
</dbReference>
<evidence type="ECO:0000256" key="4">
    <source>
        <dbReference type="ARBA" id="ARBA00023125"/>
    </source>
</evidence>
<dbReference type="Gene3D" id="2.60.200.20">
    <property type="match status" value="1"/>
</dbReference>
<dbReference type="PROSITE" id="PS00688">
    <property type="entry name" value="SIGMA54_INTERACT_3"/>
    <property type="match status" value="1"/>
</dbReference>
<dbReference type="InterPro" id="IPR009057">
    <property type="entry name" value="Homeodomain-like_sf"/>
</dbReference>
<reference evidence="8 9" key="1">
    <citation type="journal article" date="2010" name="Stand. Genomic Sci.">
        <title>Complete genome sequence of Haliangium ochraceum type strain (SMP-2).</title>
        <authorList>
            <consortium name="US DOE Joint Genome Institute (JGI-PGF)"/>
            <person name="Ivanova N."/>
            <person name="Daum C."/>
            <person name="Lang E."/>
            <person name="Abt B."/>
            <person name="Kopitz M."/>
            <person name="Saunders E."/>
            <person name="Lapidus A."/>
            <person name="Lucas S."/>
            <person name="Glavina Del Rio T."/>
            <person name="Nolan M."/>
            <person name="Tice H."/>
            <person name="Copeland A."/>
            <person name="Cheng J.F."/>
            <person name="Chen F."/>
            <person name="Bruce D."/>
            <person name="Goodwin L."/>
            <person name="Pitluck S."/>
            <person name="Mavromatis K."/>
            <person name="Pati A."/>
            <person name="Mikhailova N."/>
            <person name="Chen A."/>
            <person name="Palaniappan K."/>
            <person name="Land M."/>
            <person name="Hauser L."/>
            <person name="Chang Y.J."/>
            <person name="Jeffries C.D."/>
            <person name="Detter J.C."/>
            <person name="Brettin T."/>
            <person name="Rohde M."/>
            <person name="Goker M."/>
            <person name="Bristow J."/>
            <person name="Markowitz V."/>
            <person name="Eisen J.A."/>
            <person name="Hugenholtz P."/>
            <person name="Kyrpides N.C."/>
            <person name="Klenk H.P."/>
        </authorList>
    </citation>
    <scope>NUCLEOTIDE SEQUENCE [LARGE SCALE GENOMIC DNA]</scope>
    <source>
        <strain evidence="9">DSM 14365 / CIP 107738 / JCM 11303 / AJ 13395 / SMP-2</strain>
    </source>
</reference>
<evidence type="ECO:0000256" key="1">
    <source>
        <dbReference type="ARBA" id="ARBA00022741"/>
    </source>
</evidence>
<evidence type="ECO:0000259" key="6">
    <source>
        <dbReference type="PROSITE" id="PS50006"/>
    </source>
</evidence>
<dbReference type="PANTHER" id="PTHR32071:SF117">
    <property type="entry name" value="PTS-DEPENDENT DIHYDROXYACETONE KINASE OPERON REGULATORY PROTEIN-RELATED"/>
    <property type="match status" value="1"/>
</dbReference>